<dbReference type="GO" id="GO:0006415">
    <property type="term" value="P:translational termination"/>
    <property type="evidence" value="ECO:0007669"/>
    <property type="project" value="TreeGrafter"/>
</dbReference>
<dbReference type="GO" id="GO:0004521">
    <property type="term" value="F:RNA endonuclease activity"/>
    <property type="evidence" value="ECO:0007669"/>
    <property type="project" value="TreeGrafter"/>
</dbReference>
<evidence type="ECO:0000313" key="3">
    <source>
        <dbReference type="Proteomes" id="UP001222683"/>
    </source>
</evidence>
<dbReference type="Proteomes" id="UP001222683">
    <property type="component" value="Chromosome"/>
</dbReference>
<dbReference type="Gene3D" id="3.30.2310.20">
    <property type="entry name" value="RelE-like"/>
    <property type="match status" value="1"/>
</dbReference>
<dbReference type="GO" id="GO:0006402">
    <property type="term" value="P:mRNA catabolic process"/>
    <property type="evidence" value="ECO:0007669"/>
    <property type="project" value="TreeGrafter"/>
</dbReference>
<protein>
    <submittedName>
        <fullName evidence="2">Type II toxin-antitoxin system YafQ family toxin</fullName>
    </submittedName>
</protein>
<proteinExistence type="predicted"/>
<name>A0AAQ2XJ33_9LACO</name>
<dbReference type="PANTHER" id="PTHR40588:SF1">
    <property type="entry name" value="MRNA INTERFERASE TOXIN YAFQ"/>
    <property type="match status" value="1"/>
</dbReference>
<dbReference type="InterPro" id="IPR004386">
    <property type="entry name" value="Toxin_YafQ-like"/>
</dbReference>
<dbReference type="RefSeq" id="WP_273745443.1">
    <property type="nucleotide sequence ID" value="NZ_CP117692.1"/>
</dbReference>
<organism evidence="2 3">
    <name type="scientific">Ligilactobacillus ruminis</name>
    <dbReference type="NCBI Taxonomy" id="1623"/>
    <lineage>
        <taxon>Bacteria</taxon>
        <taxon>Bacillati</taxon>
        <taxon>Bacillota</taxon>
        <taxon>Bacilli</taxon>
        <taxon>Lactobacillales</taxon>
        <taxon>Lactobacillaceae</taxon>
        <taxon>Ligilactobacillus</taxon>
    </lineage>
</organism>
<dbReference type="PIRSF" id="PIRSF006156">
    <property type="entry name" value="YafQ"/>
    <property type="match status" value="1"/>
</dbReference>
<dbReference type="NCBIfam" id="TIGR02385">
    <property type="entry name" value="RelE_StbE"/>
    <property type="match status" value="1"/>
</dbReference>
<dbReference type="InterPro" id="IPR007712">
    <property type="entry name" value="RelE/ParE_toxin"/>
</dbReference>
<evidence type="ECO:0000313" key="2">
    <source>
        <dbReference type="EMBL" id="WDC82803.1"/>
    </source>
</evidence>
<dbReference type="Pfam" id="PF15738">
    <property type="entry name" value="YafQ_toxin"/>
    <property type="match status" value="1"/>
</dbReference>
<accession>A0AAQ2XJ33</accession>
<sequence>MRLKNKYDIQFTGQFKRDFKLAKKQHRNLDRLFKVIDVLAAGGTLDEKYRDYALTGNYKGTRECHVEPDCLLIYEIRQDVLVLFLYPKGARMPPLL</sequence>
<dbReference type="SUPFAM" id="SSF143011">
    <property type="entry name" value="RelE-like"/>
    <property type="match status" value="1"/>
</dbReference>
<keyword evidence="1" id="KW-1277">Toxin-antitoxin system</keyword>
<dbReference type="EMBL" id="CP117692">
    <property type="protein sequence ID" value="WDC82803.1"/>
    <property type="molecule type" value="Genomic_DNA"/>
</dbReference>
<reference evidence="2" key="1">
    <citation type="submission" date="2023-02" db="EMBL/GenBank/DDBJ databases">
        <title>Complete genome sequence of Lactobacillus ruminis CACC888 isolated from Pig feces.</title>
        <authorList>
            <person name="Park S."/>
            <person name="Park M.A."/>
            <person name="Kim D.-H."/>
            <person name="Kim Y."/>
        </authorList>
    </citation>
    <scope>NUCLEOTIDE SEQUENCE</scope>
    <source>
        <strain evidence="2">CACC888</strain>
    </source>
</reference>
<evidence type="ECO:0000256" key="1">
    <source>
        <dbReference type="ARBA" id="ARBA00022649"/>
    </source>
</evidence>
<gene>
    <name evidence="2" type="ORF">PSR59_04125</name>
</gene>
<dbReference type="InterPro" id="IPR035093">
    <property type="entry name" value="RelE/ParE_toxin_dom_sf"/>
</dbReference>
<dbReference type="AlphaFoldDB" id="A0AAQ2XJ33"/>
<dbReference type="PANTHER" id="PTHR40588">
    <property type="entry name" value="MRNA INTERFERASE TOXIN YAFQ"/>
    <property type="match status" value="1"/>
</dbReference>